<organism evidence="2 3">
    <name type="scientific">Halorubrum sodomense</name>
    <dbReference type="NCBI Taxonomy" id="35743"/>
    <lineage>
        <taxon>Archaea</taxon>
        <taxon>Methanobacteriati</taxon>
        <taxon>Methanobacteriota</taxon>
        <taxon>Stenosarchaea group</taxon>
        <taxon>Halobacteria</taxon>
        <taxon>Halobacteriales</taxon>
        <taxon>Haloferacaceae</taxon>
        <taxon>Halorubrum</taxon>
    </lineage>
</organism>
<evidence type="ECO:0000256" key="1">
    <source>
        <dbReference type="SAM" id="MobiDB-lite"/>
    </source>
</evidence>
<keyword evidence="3" id="KW-1185">Reference proteome</keyword>
<proteinExistence type="predicted"/>
<name>A0A1I6H4D4_HALSD</name>
<dbReference type="Proteomes" id="UP000198932">
    <property type="component" value="Unassembled WGS sequence"/>
</dbReference>
<sequence>MNAGRDDDHRSESDDGSPDDDGSDRGDGSRGVGGGPGSCGRRPYLGVVGAAVASAAGCLGLGSDGAANAAPDDPGADDGASDDGPDGGSADEPDDGDLGTRHGIEFDRVLDAVDDLGLDPSGNDPVNDRLEDALSDGTLVRFPQGEYSFDGVVEIDADRVGVLGDGDARFVLPAGYTRLLFNYDPVPDDVLIENVDVDVRPDDTTTGIRLRCRNHFHIQDVEFLGRGTSESDGGTPSAFALAVNDEDGRGVLRDAVAKKGSRIDGYKGGNGRIGVWVGWSNKGTVRIEGCDFREFGNNGVYGSRTPGNVEIVDCYFLNNNATSARISGAGSYVENCTIEIDLSRYTGGAVDASDEFNTRAVVVEQGVQREGAPPLPAGAEIRDCTIRARSSPLSQSVVEQSPVARSLVVRDTEIRCDIDGTPAVRRGPVGALPYRPDRRRPPPPHWTELRNVTVDGDAAGGVAVDLRLAPGSAVIDCDIDCPGRDRDGVFLDHSPRSAVSGSEIRTDGHPIVVDADLTTPLDDHLLCLGVETVLERFGDDGSGVDLTAAVPFLRTLGRTAGTERICLGLGPAVPSLPDAESVSNSLRISVDALDGDVPIGRVLYRP</sequence>
<feature type="compositionally biased region" description="Basic and acidic residues" evidence="1">
    <location>
        <begin position="1"/>
        <end position="13"/>
    </location>
</feature>
<gene>
    <name evidence="2" type="ORF">SAMN04487937_2438</name>
</gene>
<evidence type="ECO:0000313" key="3">
    <source>
        <dbReference type="Proteomes" id="UP000198932"/>
    </source>
</evidence>
<accession>A0A1I6H4D4</accession>
<reference evidence="3" key="1">
    <citation type="submission" date="2016-10" db="EMBL/GenBank/DDBJ databases">
        <authorList>
            <person name="Varghese N."/>
            <person name="Submissions S."/>
        </authorList>
    </citation>
    <scope>NUCLEOTIDE SEQUENCE [LARGE SCALE GENOMIC DNA]</scope>
    <source>
        <strain evidence="3">RD 26</strain>
    </source>
</reference>
<feature type="compositionally biased region" description="Acidic residues" evidence="1">
    <location>
        <begin position="74"/>
        <end position="97"/>
    </location>
</feature>
<evidence type="ECO:0008006" key="4">
    <source>
        <dbReference type="Google" id="ProtNLM"/>
    </source>
</evidence>
<dbReference type="EMBL" id="FOYN01000003">
    <property type="protein sequence ID" value="SFR49356.1"/>
    <property type="molecule type" value="Genomic_DNA"/>
</dbReference>
<dbReference type="SUPFAM" id="SSF51126">
    <property type="entry name" value="Pectin lyase-like"/>
    <property type="match status" value="1"/>
</dbReference>
<protein>
    <recommendedName>
        <fullName evidence="4">Right handed beta helix region</fullName>
    </recommendedName>
</protein>
<dbReference type="InterPro" id="IPR011050">
    <property type="entry name" value="Pectin_lyase_fold/virulence"/>
</dbReference>
<feature type="compositionally biased region" description="Gly residues" evidence="1">
    <location>
        <begin position="29"/>
        <end position="38"/>
    </location>
</feature>
<feature type="region of interest" description="Disordered" evidence="1">
    <location>
        <begin position="69"/>
        <end position="101"/>
    </location>
</feature>
<evidence type="ECO:0000313" key="2">
    <source>
        <dbReference type="EMBL" id="SFR49356.1"/>
    </source>
</evidence>
<dbReference type="AlphaFoldDB" id="A0A1I6H4D4"/>
<dbReference type="InterPro" id="IPR012334">
    <property type="entry name" value="Pectin_lyas_fold"/>
</dbReference>
<dbReference type="STRING" id="35743.SAMN04487937_2438"/>
<dbReference type="Gene3D" id="2.160.20.10">
    <property type="entry name" value="Single-stranded right-handed beta-helix, Pectin lyase-like"/>
    <property type="match status" value="1"/>
</dbReference>
<feature type="region of interest" description="Disordered" evidence="1">
    <location>
        <begin position="1"/>
        <end position="44"/>
    </location>
</feature>